<reference evidence="3" key="1">
    <citation type="submission" date="2021-01" db="EMBL/GenBank/DDBJ databases">
        <authorList>
            <person name="Lovell J.T."/>
            <person name="Bentley N."/>
            <person name="Bhattarai G."/>
            <person name="Jenkins J.W."/>
            <person name="Sreedasyam A."/>
            <person name="Alarcon Y."/>
            <person name="Bock C."/>
            <person name="Boston L."/>
            <person name="Carlson J."/>
            <person name="Cervantes K."/>
            <person name="Clermont K."/>
            <person name="Krom N."/>
            <person name="Kubenka K."/>
            <person name="Mamidi S."/>
            <person name="Mattison C."/>
            <person name="Monteros M."/>
            <person name="Pisani C."/>
            <person name="Plott C."/>
            <person name="Rajasekar S."/>
            <person name="Rhein H.S."/>
            <person name="Rohla C."/>
            <person name="Song M."/>
            <person name="Hilaire R.S."/>
            <person name="Shu S."/>
            <person name="Wells L."/>
            <person name="Wang X."/>
            <person name="Webber J."/>
            <person name="Heerema R.J."/>
            <person name="Klein P."/>
            <person name="Conner P."/>
            <person name="Grauke L."/>
            <person name="Grimwood J."/>
            <person name="Schmutz J."/>
            <person name="Randall J.J."/>
        </authorList>
    </citation>
    <scope>NUCLEOTIDE SEQUENCE</scope>
    <source>
        <tissue evidence="3">Leaf</tissue>
    </source>
</reference>
<dbReference type="InterPro" id="IPR018247">
    <property type="entry name" value="EF_Hand_1_Ca_BS"/>
</dbReference>
<dbReference type="PROSITE" id="PS00018">
    <property type="entry name" value="EF_HAND_1"/>
    <property type="match status" value="1"/>
</dbReference>
<dbReference type="GO" id="GO:0005509">
    <property type="term" value="F:calcium ion binding"/>
    <property type="evidence" value="ECO:0007669"/>
    <property type="project" value="InterPro"/>
</dbReference>
<dbReference type="EMBL" id="CM031828">
    <property type="protein sequence ID" value="KAG6717360.1"/>
    <property type="molecule type" value="Genomic_DNA"/>
</dbReference>
<comment type="caution">
    <text evidence="3">The sequence shown here is derived from an EMBL/GenBank/DDBJ whole genome shotgun (WGS) entry which is preliminary data.</text>
</comment>
<keyword evidence="1" id="KW-0472">Membrane</keyword>
<evidence type="ECO:0000313" key="4">
    <source>
        <dbReference type="Proteomes" id="UP000811246"/>
    </source>
</evidence>
<dbReference type="EMBL" id="CM031828">
    <property type="protein sequence ID" value="KAG6717359.1"/>
    <property type="molecule type" value="Genomic_DNA"/>
</dbReference>
<name>A0A922F8K1_CARIL</name>
<dbReference type="EMBL" id="CM031828">
    <property type="protein sequence ID" value="KAG6717362.1"/>
    <property type="molecule type" value="Genomic_DNA"/>
</dbReference>
<feature type="transmembrane region" description="Helical" evidence="1">
    <location>
        <begin position="12"/>
        <end position="31"/>
    </location>
</feature>
<evidence type="ECO:0000313" key="3">
    <source>
        <dbReference type="EMBL" id="KAG6717359.1"/>
    </source>
</evidence>
<dbReference type="AlphaFoldDB" id="A0A922F8K1"/>
<dbReference type="SMART" id="SM00054">
    <property type="entry name" value="EFh"/>
    <property type="match status" value="1"/>
</dbReference>
<sequence length="106" mass="12572">MSVHRSLFHHPNFISSSFFFFGFITPLSFVLQSGYITNPRYLVIVMDSSELRRIFQMFDRNDDGRITKKELKDLLENLGIQKLYYQSWIFSDRHGSLRTSTHFSNV</sequence>
<protein>
    <recommendedName>
        <fullName evidence="2">EF-hand domain-containing protein</fullName>
    </recommendedName>
</protein>
<proteinExistence type="predicted"/>
<accession>A0A922F8K1</accession>
<dbReference type="CDD" id="cd00051">
    <property type="entry name" value="EFh"/>
    <property type="match status" value="1"/>
</dbReference>
<dbReference type="Proteomes" id="UP000811246">
    <property type="component" value="Chromosome 4"/>
</dbReference>
<evidence type="ECO:0000259" key="2">
    <source>
        <dbReference type="PROSITE" id="PS50222"/>
    </source>
</evidence>
<feature type="domain" description="EF-hand" evidence="2">
    <location>
        <begin position="46"/>
        <end position="81"/>
    </location>
</feature>
<keyword evidence="1" id="KW-1133">Transmembrane helix</keyword>
<dbReference type="Pfam" id="PF13405">
    <property type="entry name" value="EF-hand_6"/>
    <property type="match status" value="1"/>
</dbReference>
<organism evidence="3 4">
    <name type="scientific">Carya illinoinensis</name>
    <name type="common">Pecan</name>
    <dbReference type="NCBI Taxonomy" id="32201"/>
    <lineage>
        <taxon>Eukaryota</taxon>
        <taxon>Viridiplantae</taxon>
        <taxon>Streptophyta</taxon>
        <taxon>Embryophyta</taxon>
        <taxon>Tracheophyta</taxon>
        <taxon>Spermatophyta</taxon>
        <taxon>Magnoliopsida</taxon>
        <taxon>eudicotyledons</taxon>
        <taxon>Gunneridae</taxon>
        <taxon>Pentapetalae</taxon>
        <taxon>rosids</taxon>
        <taxon>fabids</taxon>
        <taxon>Fagales</taxon>
        <taxon>Juglandaceae</taxon>
        <taxon>Carya</taxon>
    </lineage>
</organism>
<dbReference type="InterPro" id="IPR002048">
    <property type="entry name" value="EF_hand_dom"/>
</dbReference>
<keyword evidence="1" id="KW-0812">Transmembrane</keyword>
<dbReference type="PROSITE" id="PS50222">
    <property type="entry name" value="EF_HAND_2"/>
    <property type="match status" value="1"/>
</dbReference>
<evidence type="ECO:0000256" key="1">
    <source>
        <dbReference type="SAM" id="Phobius"/>
    </source>
</evidence>
<gene>
    <name evidence="3" type="ORF">I3842_04G095000</name>
</gene>